<comment type="similarity">
    <text evidence="9">Belongs to the thiamine-phosphate synthase family.</text>
</comment>
<comment type="caution">
    <text evidence="11">The sequence shown here is derived from an EMBL/GenBank/DDBJ whole genome shotgun (WGS) entry which is preliminary data.</text>
</comment>
<dbReference type="SUPFAM" id="SSF51391">
    <property type="entry name" value="Thiamin phosphate synthase"/>
    <property type="match status" value="1"/>
</dbReference>
<evidence type="ECO:0000256" key="2">
    <source>
        <dbReference type="ARBA" id="ARBA00022679"/>
    </source>
</evidence>
<feature type="binding site" evidence="9">
    <location>
        <position position="168"/>
    </location>
    <ligand>
        <name>2-[(2R,5Z)-2-carboxy-4-methylthiazol-5(2H)-ylidene]ethyl phosphate</name>
        <dbReference type="ChEBI" id="CHEBI:62899"/>
    </ligand>
</feature>
<evidence type="ECO:0000256" key="6">
    <source>
        <dbReference type="ARBA" id="ARBA00047334"/>
    </source>
</evidence>
<dbReference type="GO" id="GO:0009228">
    <property type="term" value="P:thiamine biosynthetic process"/>
    <property type="evidence" value="ECO:0007669"/>
    <property type="project" value="UniProtKB-KW"/>
</dbReference>
<feature type="binding site" evidence="9">
    <location>
        <begin position="132"/>
        <end position="134"/>
    </location>
    <ligand>
        <name>2-[(2R,5Z)-2-carboxy-4-methylthiazol-5(2H)-ylidene]ethyl phosphate</name>
        <dbReference type="ChEBI" id="CHEBI:62899"/>
    </ligand>
</feature>
<evidence type="ECO:0000256" key="7">
    <source>
        <dbReference type="ARBA" id="ARBA00047851"/>
    </source>
</evidence>
<dbReference type="InterPro" id="IPR034291">
    <property type="entry name" value="TMP_synthase"/>
</dbReference>
<comment type="catalytic activity">
    <reaction evidence="6 9">
        <text>4-methyl-5-(2-phosphooxyethyl)-thiazole + 4-amino-2-methyl-5-(diphosphooxymethyl)pyrimidine + H(+) = thiamine phosphate + diphosphate</text>
        <dbReference type="Rhea" id="RHEA:22328"/>
        <dbReference type="ChEBI" id="CHEBI:15378"/>
        <dbReference type="ChEBI" id="CHEBI:33019"/>
        <dbReference type="ChEBI" id="CHEBI:37575"/>
        <dbReference type="ChEBI" id="CHEBI:57841"/>
        <dbReference type="ChEBI" id="CHEBI:58296"/>
        <dbReference type="EC" id="2.5.1.3"/>
    </reaction>
</comment>
<dbReference type="PANTHER" id="PTHR20857:SF15">
    <property type="entry name" value="THIAMINE-PHOSPHATE SYNTHASE"/>
    <property type="match status" value="1"/>
</dbReference>
<keyword evidence="4 9" id="KW-0460">Magnesium</keyword>
<feature type="binding site" evidence="9">
    <location>
        <position position="135"/>
    </location>
    <ligand>
        <name>4-amino-2-methyl-5-(diphosphooxymethyl)pyrimidine</name>
        <dbReference type="ChEBI" id="CHEBI:57841"/>
    </ligand>
</feature>
<dbReference type="InterPro" id="IPR013785">
    <property type="entry name" value="Aldolase_TIM"/>
</dbReference>
<comment type="cofactor">
    <cofactor evidence="9">
        <name>Mg(2+)</name>
        <dbReference type="ChEBI" id="CHEBI:18420"/>
    </cofactor>
    <text evidence="9">Binds 1 Mg(2+) ion per subunit.</text>
</comment>
<dbReference type="OrthoDB" id="9812206at2"/>
<evidence type="ECO:0000313" key="12">
    <source>
        <dbReference type="Proteomes" id="UP000244956"/>
    </source>
</evidence>
<dbReference type="GO" id="GO:0005737">
    <property type="term" value="C:cytoplasm"/>
    <property type="evidence" value="ECO:0007669"/>
    <property type="project" value="TreeGrafter"/>
</dbReference>
<dbReference type="RefSeq" id="WP_109263515.1">
    <property type="nucleotide sequence ID" value="NZ_QEWP01000003.1"/>
</dbReference>
<evidence type="ECO:0000256" key="9">
    <source>
        <dbReference type="HAMAP-Rule" id="MF_00097"/>
    </source>
</evidence>
<feature type="binding site" evidence="9">
    <location>
        <begin position="35"/>
        <end position="39"/>
    </location>
    <ligand>
        <name>4-amino-2-methyl-5-(diphosphooxymethyl)pyrimidine</name>
        <dbReference type="ChEBI" id="CHEBI:57841"/>
    </ligand>
</feature>
<dbReference type="Proteomes" id="UP000244956">
    <property type="component" value="Unassembled WGS sequence"/>
</dbReference>
<feature type="binding site" evidence="9">
    <location>
        <position position="106"/>
    </location>
    <ligand>
        <name>4-amino-2-methyl-5-(diphosphooxymethyl)pyrimidine</name>
        <dbReference type="ChEBI" id="CHEBI:57841"/>
    </ligand>
</feature>
<evidence type="ECO:0000256" key="4">
    <source>
        <dbReference type="ARBA" id="ARBA00022842"/>
    </source>
</evidence>
<feature type="domain" description="Thiamine phosphate synthase/TenI" evidence="10">
    <location>
        <begin position="18"/>
        <end position="190"/>
    </location>
</feature>
<comment type="function">
    <text evidence="9">Condenses 4-methyl-5-(beta-hydroxyethyl)thiazole monophosphate (THZ-P) and 2-methyl-4-amino-5-hydroxymethyl pyrimidine pyrophosphate (HMP-PP) to form thiamine monophosphate (TMP).</text>
</comment>
<dbReference type="GO" id="GO:0000287">
    <property type="term" value="F:magnesium ion binding"/>
    <property type="evidence" value="ECO:0007669"/>
    <property type="project" value="UniProtKB-UniRule"/>
</dbReference>
<feature type="binding site" evidence="9">
    <location>
        <position position="67"/>
    </location>
    <ligand>
        <name>4-amino-2-methyl-5-(diphosphooxymethyl)pyrimidine</name>
        <dbReference type="ChEBI" id="CHEBI:57841"/>
    </ligand>
</feature>
<dbReference type="EMBL" id="QEWP01000003">
    <property type="protein sequence ID" value="PWE00476.1"/>
    <property type="molecule type" value="Genomic_DNA"/>
</dbReference>
<name>A0A2U2BBN5_9BACT</name>
<evidence type="ECO:0000259" key="10">
    <source>
        <dbReference type="Pfam" id="PF02581"/>
    </source>
</evidence>
<dbReference type="HAMAP" id="MF_00097">
    <property type="entry name" value="TMP_synthase"/>
    <property type="match status" value="1"/>
</dbReference>
<dbReference type="PANTHER" id="PTHR20857">
    <property type="entry name" value="THIAMINE-PHOSPHATE PYROPHOSPHORYLASE"/>
    <property type="match status" value="1"/>
</dbReference>
<sequence>MKEIPDIQYITRDDTACSHSEQARLMFQNGIKWVQIRMKKASEAEILAEAEKAMDYAGALNGRLIINDSVSIAQKVSAHGLHLGLKDTPVNEAREILGNGIIIGGTANTLEDIRRQVSKGADYVGLGPFRFTSTKENLSPVIGLDGYQKIMGQLRELNISTPIVAVGGLLESDIEPIKSTGIHGVAISGALFSKIIGPTARCPD</sequence>
<accession>A0A2U2BBN5</accession>
<evidence type="ECO:0000313" key="11">
    <source>
        <dbReference type="EMBL" id="PWE00476.1"/>
    </source>
</evidence>
<keyword evidence="5 9" id="KW-0784">Thiamine biosynthesis</keyword>
<evidence type="ECO:0000256" key="5">
    <source>
        <dbReference type="ARBA" id="ARBA00022977"/>
    </source>
</evidence>
<evidence type="ECO:0000256" key="3">
    <source>
        <dbReference type="ARBA" id="ARBA00022723"/>
    </source>
</evidence>
<dbReference type="InterPro" id="IPR022998">
    <property type="entry name" value="ThiamineP_synth_TenI"/>
</dbReference>
<dbReference type="Gene3D" id="3.20.20.70">
    <property type="entry name" value="Aldolase class I"/>
    <property type="match status" value="1"/>
</dbReference>
<reference evidence="11 12" key="1">
    <citation type="submission" date="2018-05" db="EMBL/GenBank/DDBJ databases">
        <title>Marinilabilia rubrum sp. nov., isolated from saltern sediment.</title>
        <authorList>
            <person name="Zhang R."/>
        </authorList>
    </citation>
    <scope>NUCLEOTIDE SEQUENCE [LARGE SCALE GENOMIC DNA]</scope>
    <source>
        <strain evidence="11 12">WTE16</strain>
    </source>
</reference>
<dbReference type="GO" id="GO:0004789">
    <property type="term" value="F:thiamine-phosphate diphosphorylase activity"/>
    <property type="evidence" value="ECO:0007669"/>
    <property type="project" value="UniProtKB-UniRule"/>
</dbReference>
<organism evidence="11 12">
    <name type="scientific">Marinilabilia rubra</name>
    <dbReference type="NCBI Taxonomy" id="2162893"/>
    <lineage>
        <taxon>Bacteria</taxon>
        <taxon>Pseudomonadati</taxon>
        <taxon>Bacteroidota</taxon>
        <taxon>Bacteroidia</taxon>
        <taxon>Marinilabiliales</taxon>
        <taxon>Marinilabiliaceae</taxon>
        <taxon>Marinilabilia</taxon>
    </lineage>
</organism>
<dbReference type="AlphaFoldDB" id="A0A2U2BBN5"/>
<feature type="binding site" evidence="9">
    <location>
        <position position="68"/>
    </location>
    <ligand>
        <name>Mg(2+)</name>
        <dbReference type="ChEBI" id="CHEBI:18420"/>
    </ligand>
</feature>
<dbReference type="NCBIfam" id="NF000736">
    <property type="entry name" value="PRK00043.2-3"/>
    <property type="match status" value="1"/>
</dbReference>
<feature type="binding site" evidence="9">
    <location>
        <position position="87"/>
    </location>
    <ligand>
        <name>Mg(2+)</name>
        <dbReference type="ChEBI" id="CHEBI:18420"/>
    </ligand>
</feature>
<protein>
    <recommendedName>
        <fullName evidence="9">Thiamine-phosphate synthase</fullName>
        <shortName evidence="9">TP synthase</shortName>
        <shortName evidence="9">TPS</shortName>
        <ecNumber evidence="9">2.5.1.3</ecNumber>
    </recommendedName>
    <alternativeName>
        <fullName evidence="9">Thiamine-phosphate pyrophosphorylase</fullName>
        <shortName evidence="9">TMP pyrophosphorylase</shortName>
        <shortName evidence="9">TMP-PPase</shortName>
    </alternativeName>
</protein>
<dbReference type="GO" id="GO:0009229">
    <property type="term" value="P:thiamine diphosphate biosynthetic process"/>
    <property type="evidence" value="ECO:0007669"/>
    <property type="project" value="UniProtKB-UniRule"/>
</dbReference>
<keyword evidence="3 9" id="KW-0479">Metal-binding</keyword>
<evidence type="ECO:0000256" key="1">
    <source>
        <dbReference type="ARBA" id="ARBA00005165"/>
    </source>
</evidence>
<comment type="pathway">
    <text evidence="1 9">Cofactor biosynthesis; thiamine diphosphate biosynthesis; thiamine phosphate from 4-amino-2-methyl-5-diphosphomethylpyrimidine and 4-methyl-5-(2-phosphoethyl)-thiazole: step 1/1.</text>
</comment>
<dbReference type="CDD" id="cd00564">
    <property type="entry name" value="TMP_TenI"/>
    <property type="match status" value="1"/>
</dbReference>
<comment type="caution">
    <text evidence="9">Lacks conserved residue(s) required for the propagation of feature annotation.</text>
</comment>
<proteinExistence type="inferred from homology"/>
<dbReference type="Pfam" id="PF02581">
    <property type="entry name" value="TMP-TENI"/>
    <property type="match status" value="1"/>
</dbReference>
<dbReference type="UniPathway" id="UPA00060">
    <property type="reaction ID" value="UER00141"/>
</dbReference>
<comment type="catalytic activity">
    <reaction evidence="8 9">
        <text>2-[(2R,5Z)-2-carboxy-4-methylthiazol-5(2H)-ylidene]ethyl phosphate + 4-amino-2-methyl-5-(diphosphooxymethyl)pyrimidine + 2 H(+) = thiamine phosphate + CO2 + diphosphate</text>
        <dbReference type="Rhea" id="RHEA:47844"/>
        <dbReference type="ChEBI" id="CHEBI:15378"/>
        <dbReference type="ChEBI" id="CHEBI:16526"/>
        <dbReference type="ChEBI" id="CHEBI:33019"/>
        <dbReference type="ChEBI" id="CHEBI:37575"/>
        <dbReference type="ChEBI" id="CHEBI:57841"/>
        <dbReference type="ChEBI" id="CHEBI:62899"/>
        <dbReference type="EC" id="2.5.1.3"/>
    </reaction>
</comment>
<gene>
    <name evidence="9" type="primary">thiE</name>
    <name evidence="11" type="ORF">DDZ16_05985</name>
</gene>
<evidence type="ECO:0000256" key="8">
    <source>
        <dbReference type="ARBA" id="ARBA00047883"/>
    </source>
</evidence>
<comment type="catalytic activity">
    <reaction evidence="7 9">
        <text>2-(2-carboxy-4-methylthiazol-5-yl)ethyl phosphate + 4-amino-2-methyl-5-(diphosphooxymethyl)pyrimidine + 2 H(+) = thiamine phosphate + CO2 + diphosphate</text>
        <dbReference type="Rhea" id="RHEA:47848"/>
        <dbReference type="ChEBI" id="CHEBI:15378"/>
        <dbReference type="ChEBI" id="CHEBI:16526"/>
        <dbReference type="ChEBI" id="CHEBI:33019"/>
        <dbReference type="ChEBI" id="CHEBI:37575"/>
        <dbReference type="ChEBI" id="CHEBI:57841"/>
        <dbReference type="ChEBI" id="CHEBI:62890"/>
        <dbReference type="EC" id="2.5.1.3"/>
    </reaction>
</comment>
<keyword evidence="12" id="KW-1185">Reference proteome</keyword>
<dbReference type="InterPro" id="IPR036206">
    <property type="entry name" value="ThiamineP_synth_sf"/>
</dbReference>
<dbReference type="EC" id="2.5.1.3" evidence="9"/>
<keyword evidence="2 9" id="KW-0808">Transferase</keyword>